<keyword evidence="4" id="KW-0804">Transcription</keyword>
<evidence type="ECO:0000256" key="4">
    <source>
        <dbReference type="ARBA" id="ARBA00023163"/>
    </source>
</evidence>
<dbReference type="SMART" id="SM00774">
    <property type="entry name" value="WRKY"/>
    <property type="match status" value="1"/>
</dbReference>
<dbReference type="EMBL" id="CM017324">
    <property type="protein sequence ID" value="KAE8036915.1"/>
    <property type="molecule type" value="Genomic_DNA"/>
</dbReference>
<evidence type="ECO:0000256" key="5">
    <source>
        <dbReference type="ARBA" id="ARBA00023242"/>
    </source>
</evidence>
<keyword evidence="3" id="KW-0238">DNA-binding</keyword>
<protein>
    <recommendedName>
        <fullName evidence="7">WRKY domain-containing protein</fullName>
    </recommendedName>
</protein>
<gene>
    <name evidence="8" type="ORF">FH972_009547</name>
</gene>
<keyword evidence="5" id="KW-0539">Nucleus</keyword>
<dbReference type="PANTHER" id="PTHR31221:SF261">
    <property type="entry name" value="OS03G0657400 PROTEIN"/>
    <property type="match status" value="1"/>
</dbReference>
<evidence type="ECO:0000256" key="2">
    <source>
        <dbReference type="ARBA" id="ARBA00023015"/>
    </source>
</evidence>
<dbReference type="PANTHER" id="PTHR31221">
    <property type="entry name" value="WRKY TRANSCRIPTION FACTOR PROTEIN 1-RELATED"/>
    <property type="match status" value="1"/>
</dbReference>
<organism evidence="8 9">
    <name type="scientific">Carpinus fangiana</name>
    <dbReference type="NCBI Taxonomy" id="176857"/>
    <lineage>
        <taxon>Eukaryota</taxon>
        <taxon>Viridiplantae</taxon>
        <taxon>Streptophyta</taxon>
        <taxon>Embryophyta</taxon>
        <taxon>Tracheophyta</taxon>
        <taxon>Spermatophyta</taxon>
        <taxon>Magnoliopsida</taxon>
        <taxon>eudicotyledons</taxon>
        <taxon>Gunneridae</taxon>
        <taxon>Pentapetalae</taxon>
        <taxon>rosids</taxon>
        <taxon>fabids</taxon>
        <taxon>Fagales</taxon>
        <taxon>Betulaceae</taxon>
        <taxon>Carpinus</taxon>
    </lineage>
</organism>
<evidence type="ECO:0000313" key="9">
    <source>
        <dbReference type="Proteomes" id="UP000327013"/>
    </source>
</evidence>
<dbReference type="Proteomes" id="UP000327013">
    <property type="component" value="Chromosome 4"/>
</dbReference>
<evidence type="ECO:0000256" key="6">
    <source>
        <dbReference type="SAM" id="MobiDB-lite"/>
    </source>
</evidence>
<dbReference type="GO" id="GO:0043565">
    <property type="term" value="F:sequence-specific DNA binding"/>
    <property type="evidence" value="ECO:0007669"/>
    <property type="project" value="InterPro"/>
</dbReference>
<dbReference type="PROSITE" id="PS50811">
    <property type="entry name" value="WRKY"/>
    <property type="match status" value="1"/>
</dbReference>
<evidence type="ECO:0000259" key="7">
    <source>
        <dbReference type="PROSITE" id="PS50811"/>
    </source>
</evidence>
<sequence length="112" mass="12538">MDGRGFRLVLPEDGYEWRKYGQKFIKNIGKFRSYFKCQRSNCRAKKKAEWSASDPSTLRVVYDGVHTHASPATESASSGESGTSSSTANNYNLLTQVFGDRSSTTSLYDDHP</sequence>
<dbReference type="InterPro" id="IPR044810">
    <property type="entry name" value="WRKY_plant"/>
</dbReference>
<accession>A0A660KNS0</accession>
<dbReference type="AlphaFoldDB" id="A0A660KNS0"/>
<evidence type="ECO:0000256" key="3">
    <source>
        <dbReference type="ARBA" id="ARBA00023125"/>
    </source>
</evidence>
<proteinExistence type="predicted"/>
<feature type="domain" description="WRKY" evidence="7">
    <location>
        <begin position="6"/>
        <end position="71"/>
    </location>
</feature>
<keyword evidence="2" id="KW-0805">Transcription regulation</keyword>
<dbReference type="Gene3D" id="2.20.25.80">
    <property type="entry name" value="WRKY domain"/>
    <property type="match status" value="1"/>
</dbReference>
<keyword evidence="9" id="KW-1185">Reference proteome</keyword>
<feature type="region of interest" description="Disordered" evidence="6">
    <location>
        <begin position="69"/>
        <end position="88"/>
    </location>
</feature>
<dbReference type="InterPro" id="IPR003657">
    <property type="entry name" value="WRKY_dom"/>
</dbReference>
<evidence type="ECO:0000256" key="1">
    <source>
        <dbReference type="ARBA" id="ARBA00004123"/>
    </source>
</evidence>
<reference evidence="8 9" key="1">
    <citation type="submission" date="2019-06" db="EMBL/GenBank/DDBJ databases">
        <title>A chromosomal-level reference genome of Carpinus fangiana (Coryloideae, Betulaceae).</title>
        <authorList>
            <person name="Yang X."/>
            <person name="Wang Z."/>
            <person name="Zhang L."/>
            <person name="Hao G."/>
            <person name="Liu J."/>
            <person name="Yang Y."/>
        </authorList>
    </citation>
    <scope>NUCLEOTIDE SEQUENCE [LARGE SCALE GENOMIC DNA]</scope>
    <source>
        <strain evidence="8">Cfa_2016G</strain>
        <tissue evidence="8">Leaf</tissue>
    </source>
</reference>
<name>A0A660KNS0_9ROSI</name>
<evidence type="ECO:0000313" key="8">
    <source>
        <dbReference type="EMBL" id="KAE8036915.1"/>
    </source>
</evidence>
<dbReference type="GO" id="GO:0003700">
    <property type="term" value="F:DNA-binding transcription factor activity"/>
    <property type="evidence" value="ECO:0007669"/>
    <property type="project" value="InterPro"/>
</dbReference>
<comment type="subcellular location">
    <subcellularLocation>
        <location evidence="1">Nucleus</location>
    </subcellularLocation>
</comment>
<dbReference type="OrthoDB" id="2020099at2759"/>
<dbReference type="InterPro" id="IPR036576">
    <property type="entry name" value="WRKY_dom_sf"/>
</dbReference>
<dbReference type="SUPFAM" id="SSF118290">
    <property type="entry name" value="WRKY DNA-binding domain"/>
    <property type="match status" value="1"/>
</dbReference>
<dbReference type="GO" id="GO:0005634">
    <property type="term" value="C:nucleus"/>
    <property type="evidence" value="ECO:0007669"/>
    <property type="project" value="UniProtKB-SubCell"/>
</dbReference>
<dbReference type="Pfam" id="PF03106">
    <property type="entry name" value="WRKY"/>
    <property type="match status" value="1"/>
</dbReference>